<accession>A0A7R7VQ20</accession>
<name>A0A7R7VQ20_ASPCH</name>
<organism evidence="1 2">
    <name type="scientific">Aspergillus chevalieri</name>
    <name type="common">Eurotium chevalieri</name>
    <dbReference type="NCBI Taxonomy" id="182096"/>
    <lineage>
        <taxon>Eukaryota</taxon>
        <taxon>Fungi</taxon>
        <taxon>Dikarya</taxon>
        <taxon>Ascomycota</taxon>
        <taxon>Pezizomycotina</taxon>
        <taxon>Eurotiomycetes</taxon>
        <taxon>Eurotiomycetidae</taxon>
        <taxon>Eurotiales</taxon>
        <taxon>Aspergillaceae</taxon>
        <taxon>Aspergillus</taxon>
        <taxon>Aspergillus subgen. Aspergillus</taxon>
    </lineage>
</organism>
<dbReference type="Proteomes" id="UP000637239">
    <property type="component" value="Chromosome 4"/>
</dbReference>
<keyword evidence="2" id="KW-1185">Reference proteome</keyword>
<evidence type="ECO:0000313" key="2">
    <source>
        <dbReference type="Proteomes" id="UP000637239"/>
    </source>
</evidence>
<dbReference type="EMBL" id="AP024419">
    <property type="protein sequence ID" value="BCR88634.1"/>
    <property type="molecule type" value="Genomic_DNA"/>
</dbReference>
<dbReference type="KEGG" id="ache:ACHE_41198S"/>
<dbReference type="RefSeq" id="XP_043137156.1">
    <property type="nucleotide sequence ID" value="XM_043279481.1"/>
</dbReference>
<sequence length="98" mass="11398">MSPISVYPLTWNINKDRIVPGWTTFTPDNPNTFKGEREKKGHLSPFVINLGKDTLLSILHDHLLLRQPYGPTIHSTKYYNSYFSPRYNHAGQIDKRIE</sequence>
<proteinExistence type="predicted"/>
<dbReference type="AlphaFoldDB" id="A0A7R7VQ20"/>
<protein>
    <submittedName>
        <fullName evidence="1">Uncharacterized protein</fullName>
    </submittedName>
</protein>
<evidence type="ECO:0000313" key="1">
    <source>
        <dbReference type="EMBL" id="BCR88634.1"/>
    </source>
</evidence>
<gene>
    <name evidence="1" type="ORF">ACHE_41198S</name>
</gene>
<reference evidence="1" key="1">
    <citation type="submission" date="2021-01" db="EMBL/GenBank/DDBJ databases">
        <authorList>
            <consortium name="Aspergillus chevalieri M1 genome sequencing consortium"/>
            <person name="Kazuki M."/>
            <person name="Futagami T."/>
        </authorList>
    </citation>
    <scope>NUCLEOTIDE SEQUENCE</scope>
    <source>
        <strain evidence="1">M1</strain>
    </source>
</reference>
<dbReference type="GeneID" id="66982992"/>
<reference evidence="1" key="2">
    <citation type="submission" date="2021-02" db="EMBL/GenBank/DDBJ databases">
        <title>Aspergillus chevalieri M1 genome sequence.</title>
        <authorList>
            <person name="Kadooka C."/>
            <person name="Mori K."/>
            <person name="Futagami T."/>
        </authorList>
    </citation>
    <scope>NUCLEOTIDE SEQUENCE</scope>
    <source>
        <strain evidence="1">M1</strain>
    </source>
</reference>